<name>A0AAW2QS46_9LAMI</name>
<proteinExistence type="predicted"/>
<sequence>MGDGHSGTIPIYDWAKEIPPSYHRLLHKMDRGRTSGPYHLRGSYEVHMEKHHMSLRIAPRNNIRQWLTIPRMKDTRLVCRATYKAKVHLGISSLGQRSS</sequence>
<evidence type="ECO:0000313" key="1">
    <source>
        <dbReference type="EMBL" id="KAL0370663.1"/>
    </source>
</evidence>
<dbReference type="EMBL" id="JACGWK010000002">
    <property type="protein sequence ID" value="KAL0370663.1"/>
    <property type="molecule type" value="Genomic_DNA"/>
</dbReference>
<protein>
    <submittedName>
        <fullName evidence="1">Uncharacterized protein</fullName>
    </submittedName>
</protein>
<reference evidence="1" key="2">
    <citation type="journal article" date="2024" name="Plant">
        <title>Genomic evolution and insights into agronomic trait innovations of Sesamum species.</title>
        <authorList>
            <person name="Miao H."/>
            <person name="Wang L."/>
            <person name="Qu L."/>
            <person name="Liu H."/>
            <person name="Sun Y."/>
            <person name="Le M."/>
            <person name="Wang Q."/>
            <person name="Wei S."/>
            <person name="Zheng Y."/>
            <person name="Lin W."/>
            <person name="Duan Y."/>
            <person name="Cao H."/>
            <person name="Xiong S."/>
            <person name="Wang X."/>
            <person name="Wei L."/>
            <person name="Li C."/>
            <person name="Ma Q."/>
            <person name="Ju M."/>
            <person name="Zhao R."/>
            <person name="Li G."/>
            <person name="Mu C."/>
            <person name="Tian Q."/>
            <person name="Mei H."/>
            <person name="Zhang T."/>
            <person name="Gao T."/>
            <person name="Zhang H."/>
        </authorList>
    </citation>
    <scope>NUCLEOTIDE SEQUENCE</scope>
    <source>
        <strain evidence="1">G01</strain>
    </source>
</reference>
<dbReference type="AlphaFoldDB" id="A0AAW2QS46"/>
<gene>
    <name evidence="1" type="ORF">Sangu_0384400</name>
</gene>
<organism evidence="1">
    <name type="scientific">Sesamum angustifolium</name>
    <dbReference type="NCBI Taxonomy" id="2727405"/>
    <lineage>
        <taxon>Eukaryota</taxon>
        <taxon>Viridiplantae</taxon>
        <taxon>Streptophyta</taxon>
        <taxon>Embryophyta</taxon>
        <taxon>Tracheophyta</taxon>
        <taxon>Spermatophyta</taxon>
        <taxon>Magnoliopsida</taxon>
        <taxon>eudicotyledons</taxon>
        <taxon>Gunneridae</taxon>
        <taxon>Pentapetalae</taxon>
        <taxon>asterids</taxon>
        <taxon>lamiids</taxon>
        <taxon>Lamiales</taxon>
        <taxon>Pedaliaceae</taxon>
        <taxon>Sesamum</taxon>
    </lineage>
</organism>
<accession>A0AAW2QS46</accession>
<reference evidence="1" key="1">
    <citation type="submission" date="2020-06" db="EMBL/GenBank/DDBJ databases">
        <authorList>
            <person name="Li T."/>
            <person name="Hu X."/>
            <person name="Zhang T."/>
            <person name="Song X."/>
            <person name="Zhang H."/>
            <person name="Dai N."/>
            <person name="Sheng W."/>
            <person name="Hou X."/>
            <person name="Wei L."/>
        </authorList>
    </citation>
    <scope>NUCLEOTIDE SEQUENCE</scope>
    <source>
        <strain evidence="1">G01</strain>
        <tissue evidence="1">Leaf</tissue>
    </source>
</reference>
<comment type="caution">
    <text evidence="1">The sequence shown here is derived from an EMBL/GenBank/DDBJ whole genome shotgun (WGS) entry which is preliminary data.</text>
</comment>